<dbReference type="PROSITE" id="PS01360">
    <property type="entry name" value="ZF_MYND_1"/>
    <property type="match status" value="1"/>
</dbReference>
<feature type="domain" description="MYND-type" evidence="5">
    <location>
        <begin position="22"/>
        <end position="63"/>
    </location>
</feature>
<dbReference type="OrthoDB" id="341421at2759"/>
<protein>
    <recommendedName>
        <fullName evidence="5">MYND-type domain-containing protein</fullName>
    </recommendedName>
</protein>
<dbReference type="Proteomes" id="UP000613580">
    <property type="component" value="Unassembled WGS sequence"/>
</dbReference>
<dbReference type="AlphaFoldDB" id="A0A8H6S6M0"/>
<evidence type="ECO:0000313" key="7">
    <source>
        <dbReference type="Proteomes" id="UP000613580"/>
    </source>
</evidence>
<evidence type="ECO:0000259" key="5">
    <source>
        <dbReference type="PROSITE" id="PS50865"/>
    </source>
</evidence>
<organism evidence="6 7">
    <name type="scientific">Mycena chlorophos</name>
    <name type="common">Agaric fungus</name>
    <name type="synonym">Agaricus chlorophos</name>
    <dbReference type="NCBI Taxonomy" id="658473"/>
    <lineage>
        <taxon>Eukaryota</taxon>
        <taxon>Fungi</taxon>
        <taxon>Dikarya</taxon>
        <taxon>Basidiomycota</taxon>
        <taxon>Agaricomycotina</taxon>
        <taxon>Agaricomycetes</taxon>
        <taxon>Agaricomycetidae</taxon>
        <taxon>Agaricales</taxon>
        <taxon>Marasmiineae</taxon>
        <taxon>Mycenaceae</taxon>
        <taxon>Mycena</taxon>
    </lineage>
</organism>
<accession>A0A8H6S6M0</accession>
<proteinExistence type="predicted"/>
<evidence type="ECO:0000256" key="2">
    <source>
        <dbReference type="ARBA" id="ARBA00022771"/>
    </source>
</evidence>
<dbReference type="Pfam" id="PF01753">
    <property type="entry name" value="zf-MYND"/>
    <property type="match status" value="1"/>
</dbReference>
<keyword evidence="2 4" id="KW-0863">Zinc-finger</keyword>
<evidence type="ECO:0000313" key="6">
    <source>
        <dbReference type="EMBL" id="KAF7293273.1"/>
    </source>
</evidence>
<gene>
    <name evidence="6" type="ORF">HMN09_01206000</name>
</gene>
<sequence length="311" mass="34185">MSASAATKPTARYELGTLPRVCTVCKKPETAEKRMMKCSQCRIMEYCSVECQKIAWKEHKLRCKKDDSELSLSQLGQALFKNRTLNILLQFALVAAFDLTSIPSFRLANEAFTADVDILIEPAKDRDFLVLLDSPHPDRAWRWPSGSLNARCLSIFARYSGSPGDIDSDPGTIAVVRLHKAHSVASGGESFELAIQGSVLGAARESIASGHDDMRSVKFCLSELNRALREDAISTGPNKFGLRTRLSARDREVFELCGDEKLDAILEAASGVQVESDHYGPALLEFRAEEIIENSSEEELKNLGLSGVSLS</sequence>
<dbReference type="Gene3D" id="6.10.140.2220">
    <property type="match status" value="1"/>
</dbReference>
<dbReference type="SUPFAM" id="SSF144232">
    <property type="entry name" value="HIT/MYND zinc finger-like"/>
    <property type="match status" value="1"/>
</dbReference>
<reference evidence="6" key="1">
    <citation type="submission" date="2020-05" db="EMBL/GenBank/DDBJ databases">
        <title>Mycena genomes resolve the evolution of fungal bioluminescence.</title>
        <authorList>
            <person name="Tsai I.J."/>
        </authorList>
    </citation>
    <scope>NUCLEOTIDE SEQUENCE</scope>
    <source>
        <strain evidence="6">110903Hualien_Pintung</strain>
    </source>
</reference>
<keyword evidence="1" id="KW-0479">Metal-binding</keyword>
<dbReference type="GO" id="GO:0008270">
    <property type="term" value="F:zinc ion binding"/>
    <property type="evidence" value="ECO:0007669"/>
    <property type="project" value="UniProtKB-KW"/>
</dbReference>
<name>A0A8H6S6M0_MYCCL</name>
<keyword evidence="3" id="KW-0862">Zinc</keyword>
<dbReference type="PROSITE" id="PS50865">
    <property type="entry name" value="ZF_MYND_2"/>
    <property type="match status" value="1"/>
</dbReference>
<evidence type="ECO:0000256" key="4">
    <source>
        <dbReference type="PROSITE-ProRule" id="PRU00134"/>
    </source>
</evidence>
<evidence type="ECO:0000256" key="1">
    <source>
        <dbReference type="ARBA" id="ARBA00022723"/>
    </source>
</evidence>
<dbReference type="InterPro" id="IPR002893">
    <property type="entry name" value="Znf_MYND"/>
</dbReference>
<keyword evidence="7" id="KW-1185">Reference proteome</keyword>
<dbReference type="EMBL" id="JACAZE010000021">
    <property type="protein sequence ID" value="KAF7293273.1"/>
    <property type="molecule type" value="Genomic_DNA"/>
</dbReference>
<comment type="caution">
    <text evidence="6">The sequence shown here is derived from an EMBL/GenBank/DDBJ whole genome shotgun (WGS) entry which is preliminary data.</text>
</comment>
<evidence type="ECO:0000256" key="3">
    <source>
        <dbReference type="ARBA" id="ARBA00022833"/>
    </source>
</evidence>